<organism evidence="3 4">
    <name type="scientific">Streptomyces venetus</name>
    <dbReference type="NCBI Taxonomy" id="1701086"/>
    <lineage>
        <taxon>Bacteria</taxon>
        <taxon>Bacillati</taxon>
        <taxon>Actinomycetota</taxon>
        <taxon>Actinomycetes</taxon>
        <taxon>Kitasatosporales</taxon>
        <taxon>Streptomycetaceae</taxon>
        <taxon>Streptomyces</taxon>
    </lineage>
</organism>
<comment type="caution">
    <text evidence="3">The sequence shown here is derived from an EMBL/GenBank/DDBJ whole genome shotgun (WGS) entry which is preliminary data.</text>
</comment>
<dbReference type="InterPro" id="IPR032710">
    <property type="entry name" value="NTF2-like_dom_sf"/>
</dbReference>
<name>A0ABP8FWS0_9ACTN</name>
<feature type="domain" description="SnoaL-like" evidence="2">
    <location>
        <begin position="14"/>
        <end position="95"/>
    </location>
</feature>
<accession>A0ABP8FWS0</accession>
<evidence type="ECO:0000313" key="4">
    <source>
        <dbReference type="Proteomes" id="UP001501115"/>
    </source>
</evidence>
<dbReference type="Proteomes" id="UP001501115">
    <property type="component" value="Unassembled WGS sequence"/>
</dbReference>
<dbReference type="EMBL" id="BAABET010000004">
    <property type="protein sequence ID" value="GAA4312579.1"/>
    <property type="molecule type" value="Genomic_DNA"/>
</dbReference>
<protein>
    <recommendedName>
        <fullName evidence="2">SnoaL-like domain-containing protein</fullName>
    </recommendedName>
</protein>
<keyword evidence="4" id="KW-1185">Reference proteome</keyword>
<dbReference type="Pfam" id="PF12680">
    <property type="entry name" value="SnoaL_2"/>
    <property type="match status" value="1"/>
</dbReference>
<evidence type="ECO:0000313" key="3">
    <source>
        <dbReference type="EMBL" id="GAA4312579.1"/>
    </source>
</evidence>
<feature type="compositionally biased region" description="Basic and acidic residues" evidence="1">
    <location>
        <begin position="131"/>
        <end position="148"/>
    </location>
</feature>
<evidence type="ECO:0000256" key="1">
    <source>
        <dbReference type="SAM" id="MobiDB-lite"/>
    </source>
</evidence>
<evidence type="ECO:0000259" key="2">
    <source>
        <dbReference type="Pfam" id="PF12680"/>
    </source>
</evidence>
<proteinExistence type="predicted"/>
<feature type="region of interest" description="Disordered" evidence="1">
    <location>
        <begin position="117"/>
        <end position="148"/>
    </location>
</feature>
<dbReference type="SUPFAM" id="SSF54427">
    <property type="entry name" value="NTF2-like"/>
    <property type="match status" value="1"/>
</dbReference>
<gene>
    <name evidence="3" type="ORF">GCM10023086_33190</name>
</gene>
<sequence>MGSVDETSAGRLAAAWIDALNRRDLDAALELYAHDAVIASDGIGRLVPGSGGVLRGREALRDYWQAALEQFPDTRFTCTSVYAGHEAVLIHYRNERGLEIGEFLVLRDGLVIQAHGTRRIQPEPLPSHTSRGSETENARRDRPLRIHR</sequence>
<dbReference type="InterPro" id="IPR037401">
    <property type="entry name" value="SnoaL-like"/>
</dbReference>
<dbReference type="Gene3D" id="3.10.450.50">
    <property type="match status" value="1"/>
</dbReference>
<reference evidence="4" key="1">
    <citation type="journal article" date="2019" name="Int. J. Syst. Evol. Microbiol.">
        <title>The Global Catalogue of Microorganisms (GCM) 10K type strain sequencing project: providing services to taxonomists for standard genome sequencing and annotation.</title>
        <authorList>
            <consortium name="The Broad Institute Genomics Platform"/>
            <consortium name="The Broad Institute Genome Sequencing Center for Infectious Disease"/>
            <person name="Wu L."/>
            <person name="Ma J."/>
        </authorList>
    </citation>
    <scope>NUCLEOTIDE SEQUENCE [LARGE SCALE GENOMIC DNA]</scope>
    <source>
        <strain evidence="4">JCM 31290</strain>
    </source>
</reference>